<sequence length="167" mass="20681">MQVLKYVYNYFKTNETKKEKFTKDDLEYIFYNYKDMVFSILENVEEEFDRLTCIKYYSIKPFGPYILFIVKNESNKLYIKIDLENTKIYSYEKKYEMCKIDITYEKILDIKILDFVNPDFEYITFSPTINRVLYEREGLYQIKNWNYKFEEYLYSNLDIVLFSFLTF</sequence>
<proteinExistence type="predicted"/>
<dbReference type="EMBL" id="MK500306">
    <property type="protein sequence ID" value="QBK85176.1"/>
    <property type="molecule type" value="Genomic_DNA"/>
</dbReference>
<gene>
    <name evidence="1" type="ORF">LCDPAC02_03750</name>
</gene>
<name>A0A481YRU6_9VIRU</name>
<organism evidence="1">
    <name type="scientific">Pithovirus LCDPAC02</name>
    <dbReference type="NCBI Taxonomy" id="2506601"/>
    <lineage>
        <taxon>Viruses</taxon>
        <taxon>Pithoviruses</taxon>
    </lineage>
</organism>
<reference evidence="1" key="1">
    <citation type="journal article" date="2019" name="MBio">
        <title>Virus Genomes from Deep Sea Sediments Expand the Ocean Megavirome and Support Independent Origins of Viral Gigantism.</title>
        <authorList>
            <person name="Backstrom D."/>
            <person name="Yutin N."/>
            <person name="Jorgensen S.L."/>
            <person name="Dharamshi J."/>
            <person name="Homa F."/>
            <person name="Zaremba-Niedwiedzka K."/>
            <person name="Spang A."/>
            <person name="Wolf Y.I."/>
            <person name="Koonin E.V."/>
            <person name="Ettema T.J."/>
        </authorList>
    </citation>
    <scope>NUCLEOTIDE SEQUENCE</scope>
</reference>
<protein>
    <submittedName>
        <fullName evidence="1">Uncharacterized protein</fullName>
    </submittedName>
</protein>
<evidence type="ECO:0000313" key="1">
    <source>
        <dbReference type="EMBL" id="QBK85176.1"/>
    </source>
</evidence>
<accession>A0A481YRU6</accession>